<dbReference type="OrthoDB" id="3270840at2759"/>
<evidence type="ECO:0000313" key="4">
    <source>
        <dbReference type="Proteomes" id="UP000772434"/>
    </source>
</evidence>
<evidence type="ECO:0000256" key="1">
    <source>
        <dbReference type="SAM" id="MobiDB-lite"/>
    </source>
</evidence>
<feature type="chain" id="PRO_5040131905" evidence="2">
    <location>
        <begin position="17"/>
        <end position="371"/>
    </location>
</feature>
<organism evidence="3 4">
    <name type="scientific">Rhodocollybia butyracea</name>
    <dbReference type="NCBI Taxonomy" id="206335"/>
    <lineage>
        <taxon>Eukaryota</taxon>
        <taxon>Fungi</taxon>
        <taxon>Dikarya</taxon>
        <taxon>Basidiomycota</taxon>
        <taxon>Agaricomycotina</taxon>
        <taxon>Agaricomycetes</taxon>
        <taxon>Agaricomycetidae</taxon>
        <taxon>Agaricales</taxon>
        <taxon>Marasmiineae</taxon>
        <taxon>Omphalotaceae</taxon>
        <taxon>Rhodocollybia</taxon>
    </lineage>
</organism>
<sequence>MLLFMFILRLVLHIHQLPRDSDDADTENGVFVWTSVSEPVDNVVPMYYDDDSDQISDAMVENDSKFTTIEELARHRPGPISTACMCKREVVGCAVCGSPLGMRYSPCSSAVKKIFPPFGHIASPPHPRRTFISSRSPAVYPSSYPRPASLDADAESYRSRVADYLLAMSTPRSTRTAPSPPDTVRLTPEMHNESDHSRPFEVSILPRRVSSQNHQRQPSSSSREPLNGSTRLHSRPSAIEDYRNEVQSEPQQRPLQTLESLVTELTETETIDSETEAESDNDDHYRLPMITQTPLGRDSGCPSGHWARGSPERHVYRFFAEAVVAEALSKKTSLEESTGCPPSMTDWRRLYASLYGLGLRSEGDDRRLSCG</sequence>
<evidence type="ECO:0000313" key="3">
    <source>
        <dbReference type="EMBL" id="KAF9078369.1"/>
    </source>
</evidence>
<gene>
    <name evidence="3" type="ORF">BDP27DRAFT_7522</name>
</gene>
<accession>A0A9P5QAR1</accession>
<comment type="caution">
    <text evidence="3">The sequence shown here is derived from an EMBL/GenBank/DDBJ whole genome shotgun (WGS) entry which is preliminary data.</text>
</comment>
<dbReference type="AlphaFoldDB" id="A0A9P5QAR1"/>
<evidence type="ECO:0000256" key="2">
    <source>
        <dbReference type="SAM" id="SignalP"/>
    </source>
</evidence>
<keyword evidence="4" id="KW-1185">Reference proteome</keyword>
<feature type="compositionally biased region" description="Polar residues" evidence="1">
    <location>
        <begin position="209"/>
        <end position="231"/>
    </location>
</feature>
<dbReference type="EMBL" id="JADNRY010000001">
    <property type="protein sequence ID" value="KAF9078369.1"/>
    <property type="molecule type" value="Genomic_DNA"/>
</dbReference>
<name>A0A9P5QAR1_9AGAR</name>
<feature type="region of interest" description="Disordered" evidence="1">
    <location>
        <begin position="129"/>
        <end position="151"/>
    </location>
</feature>
<protein>
    <submittedName>
        <fullName evidence="3">Uncharacterized protein</fullName>
    </submittedName>
</protein>
<feature type="compositionally biased region" description="Basic and acidic residues" evidence="1">
    <location>
        <begin position="188"/>
        <end position="199"/>
    </location>
</feature>
<feature type="region of interest" description="Disordered" evidence="1">
    <location>
        <begin position="168"/>
        <end position="233"/>
    </location>
</feature>
<keyword evidence="2" id="KW-0732">Signal</keyword>
<feature type="signal peptide" evidence="2">
    <location>
        <begin position="1"/>
        <end position="16"/>
    </location>
</feature>
<proteinExistence type="predicted"/>
<dbReference type="Proteomes" id="UP000772434">
    <property type="component" value="Unassembled WGS sequence"/>
</dbReference>
<reference evidence="3" key="1">
    <citation type="submission" date="2020-11" db="EMBL/GenBank/DDBJ databases">
        <authorList>
            <consortium name="DOE Joint Genome Institute"/>
            <person name="Ahrendt S."/>
            <person name="Riley R."/>
            <person name="Andreopoulos W."/>
            <person name="Labutti K."/>
            <person name="Pangilinan J."/>
            <person name="Ruiz-Duenas F.J."/>
            <person name="Barrasa J.M."/>
            <person name="Sanchez-Garcia M."/>
            <person name="Camarero S."/>
            <person name="Miyauchi S."/>
            <person name="Serrano A."/>
            <person name="Linde D."/>
            <person name="Babiker R."/>
            <person name="Drula E."/>
            <person name="Ayuso-Fernandez I."/>
            <person name="Pacheco R."/>
            <person name="Padilla G."/>
            <person name="Ferreira P."/>
            <person name="Barriuso J."/>
            <person name="Kellner H."/>
            <person name="Castanera R."/>
            <person name="Alfaro M."/>
            <person name="Ramirez L."/>
            <person name="Pisabarro A.G."/>
            <person name="Kuo A."/>
            <person name="Tritt A."/>
            <person name="Lipzen A."/>
            <person name="He G."/>
            <person name="Yan M."/>
            <person name="Ng V."/>
            <person name="Cullen D."/>
            <person name="Martin F."/>
            <person name="Rosso M.-N."/>
            <person name="Henrissat B."/>
            <person name="Hibbett D."/>
            <person name="Martinez A.T."/>
            <person name="Grigoriev I.V."/>
        </authorList>
    </citation>
    <scope>NUCLEOTIDE SEQUENCE</scope>
    <source>
        <strain evidence="3">AH 40177</strain>
    </source>
</reference>